<organism evidence="1 2">
    <name type="scientific">Nicotiana tabacum</name>
    <name type="common">Common tobacco</name>
    <dbReference type="NCBI Taxonomy" id="4097"/>
    <lineage>
        <taxon>Eukaryota</taxon>
        <taxon>Viridiplantae</taxon>
        <taxon>Streptophyta</taxon>
        <taxon>Embryophyta</taxon>
        <taxon>Tracheophyta</taxon>
        <taxon>Spermatophyta</taxon>
        <taxon>Magnoliopsida</taxon>
        <taxon>eudicotyledons</taxon>
        <taxon>Gunneridae</taxon>
        <taxon>Pentapetalae</taxon>
        <taxon>asterids</taxon>
        <taxon>lamiids</taxon>
        <taxon>Solanales</taxon>
        <taxon>Solanaceae</taxon>
        <taxon>Nicotianoideae</taxon>
        <taxon>Nicotianeae</taxon>
        <taxon>Nicotiana</taxon>
    </lineage>
</organism>
<protein>
    <submittedName>
        <fullName evidence="2">Protein FAR-RED IMPAIRED RESPONSE 1-like</fullName>
    </submittedName>
</protein>
<evidence type="ECO:0000313" key="2">
    <source>
        <dbReference type="RefSeq" id="XP_075106893.1"/>
    </source>
</evidence>
<accession>A0AC58UBN2</accession>
<dbReference type="RefSeq" id="XP_075106893.1">
    <property type="nucleotide sequence ID" value="XM_075250792.1"/>
</dbReference>
<dbReference type="Proteomes" id="UP000790787">
    <property type="component" value="Chromosome 4"/>
</dbReference>
<reference evidence="2" key="2">
    <citation type="submission" date="2025-08" db="UniProtKB">
        <authorList>
            <consortium name="RefSeq"/>
        </authorList>
    </citation>
    <scope>IDENTIFICATION</scope>
    <source>
        <tissue evidence="2">Leaf</tissue>
    </source>
</reference>
<proteinExistence type="predicted"/>
<gene>
    <name evidence="2" type="primary">LOC142179901</name>
</gene>
<name>A0AC58UBN2_TOBAC</name>
<reference evidence="1" key="1">
    <citation type="journal article" date="2014" name="Nat. Commun.">
        <title>The tobacco genome sequence and its comparison with those of tomato and potato.</title>
        <authorList>
            <person name="Sierro N."/>
            <person name="Battey J.N."/>
            <person name="Ouadi S."/>
            <person name="Bakaher N."/>
            <person name="Bovet L."/>
            <person name="Willig A."/>
            <person name="Goepfert S."/>
            <person name="Peitsch M.C."/>
            <person name="Ivanov N.V."/>
        </authorList>
    </citation>
    <scope>NUCLEOTIDE SEQUENCE [LARGE SCALE GENOMIC DNA]</scope>
</reference>
<keyword evidence="1" id="KW-1185">Reference proteome</keyword>
<evidence type="ECO:0000313" key="1">
    <source>
        <dbReference type="Proteomes" id="UP000790787"/>
    </source>
</evidence>
<sequence length="639" mass="74326">MNQQTRFDRVMDELYRSLGMTSDDSSLNKYEWADVDFHGSFNNVVHLDDDDDEEPDGEYYGEADNEEEQVLGNALELCDVDREMGNEFTKEDVFVGPIFGMRFSDKDSLFAFYKEHARLKEFPVVKRNSNKKGGDTAKYVTYYCDRASIRKTKFTTKSNNCNARVAAVLDDSSCWRVSKVVHDHNHDLLPSISRLMAGHRSVCDSLKRDLVAHDRSGIRPSKNIRLAEVQRGGPQNLGCTPKDYRNFILKSRNFEMQKGDAQSLLNFFRKIQAAYEQFHDAIFFDMTYLVNRYNMPCATFIGINHHRQSILLGYALMSHEDIDSYKLVFRTWLEAMGNVHPDAIITDQCQSIKLAIAEVMPNTIHRYRIRHIFSKLPLYLSGVHPSKIARGEFKSMVLDSIIVEVFERKWTKYIAMYNLHTRNWFNKLYSEKEKWVPVYLDVYFGAGMLSTQRSEGMYAFFDGYITRQSTLKMFVNQYELAIRAKHEKELEAEYMSKGFFFYVGSNDMTCMKNFQPYLKSRSNLEIMIQEVECDEETAFEKIEVEISSLRIVVEVEIDDDEWVRNDWKQNVMVNFIKRKWLERTTRRGKKFVCSAGILHEESIFQGVVGRAGKAVQQPGAFQHGKLPGAFQHGKLERHT</sequence>